<dbReference type="PANTHER" id="PTHR11717">
    <property type="entry name" value="LOW MOLECULAR WEIGHT PROTEIN TYROSINE PHOSPHATASE"/>
    <property type="match status" value="1"/>
</dbReference>
<dbReference type="EMBL" id="VLLK01000001">
    <property type="protein sequence ID" value="TWJ09883.1"/>
    <property type="molecule type" value="Genomic_DNA"/>
</dbReference>
<dbReference type="InterPro" id="IPR023485">
    <property type="entry name" value="Ptyr_pPase"/>
</dbReference>
<evidence type="ECO:0000259" key="6">
    <source>
        <dbReference type="SMART" id="SM00226"/>
    </source>
</evidence>
<keyword evidence="8" id="KW-1185">Reference proteome</keyword>
<dbReference type="InterPro" id="IPR017867">
    <property type="entry name" value="Tyr_phospatase_low_mol_wt"/>
</dbReference>
<dbReference type="EC" id="3.1.3.48" evidence="2"/>
<dbReference type="OrthoDB" id="9784339at2"/>
<dbReference type="PANTHER" id="PTHR11717:SF7">
    <property type="entry name" value="LOW MOLECULAR WEIGHT PHOSPHOTYROSINE PROTEIN PHOSPHATASE"/>
    <property type="match status" value="1"/>
</dbReference>
<feature type="domain" description="Phosphotyrosine protein phosphatase I" evidence="6">
    <location>
        <begin position="5"/>
        <end position="152"/>
    </location>
</feature>
<dbReference type="RefSeq" id="WP_067600140.1">
    <property type="nucleotide sequence ID" value="NZ_CP015963.1"/>
</dbReference>
<dbReference type="GO" id="GO:0004725">
    <property type="term" value="F:protein tyrosine phosphatase activity"/>
    <property type="evidence" value="ECO:0007669"/>
    <property type="project" value="UniProtKB-EC"/>
</dbReference>
<gene>
    <name evidence="7" type="ORF">JN10_1533</name>
</gene>
<evidence type="ECO:0000256" key="1">
    <source>
        <dbReference type="ARBA" id="ARBA00011063"/>
    </source>
</evidence>
<evidence type="ECO:0000313" key="7">
    <source>
        <dbReference type="EMBL" id="TWJ09883.1"/>
    </source>
</evidence>
<protein>
    <recommendedName>
        <fullName evidence="2">protein-tyrosine-phosphatase</fullName>
        <ecNumber evidence="2">3.1.3.48</ecNumber>
    </recommendedName>
</protein>
<dbReference type="STRING" id="476157.GCA_001663155_01822"/>
<reference evidence="7 8" key="1">
    <citation type="submission" date="2019-07" db="EMBL/GenBank/DDBJ databases">
        <title>Genomic Encyclopedia of Archaeal and Bacterial Type Strains, Phase II (KMG-II): from individual species to whole genera.</title>
        <authorList>
            <person name="Goeker M."/>
        </authorList>
    </citation>
    <scope>NUCLEOTIDE SEQUENCE [LARGE SCALE GENOMIC DNA]</scope>
    <source>
        <strain evidence="7 8">ATCC BAA-2084</strain>
    </source>
</reference>
<keyword evidence="4" id="KW-0904">Protein phosphatase</keyword>
<sequence length="157" mass="17097">MAHTASVLFVCLGNICRSPLAEAAFRAAAHEAGFEVHVDSVGTAGYHVGEPPDPRSIRTAATRGIDIAHYRGRQLAESDYREFTHIFAMDHENLRNIEARAPTDATAKISLLLDLLPHRMGEAVGDPYYGGEDGFERTWAEVNEAAQALARKLAPAQ</sequence>
<evidence type="ECO:0000256" key="5">
    <source>
        <dbReference type="PIRSR" id="PIRSR617867-1"/>
    </source>
</evidence>
<dbReference type="Pfam" id="PF01451">
    <property type="entry name" value="LMWPc"/>
    <property type="match status" value="1"/>
</dbReference>
<comment type="similarity">
    <text evidence="1">Belongs to the low molecular weight phosphotyrosine protein phosphatase family.</text>
</comment>
<dbReference type="Gene3D" id="3.40.50.2300">
    <property type="match status" value="1"/>
</dbReference>
<feature type="active site" description="Nucleophile" evidence="5">
    <location>
        <position position="11"/>
    </location>
</feature>
<dbReference type="SMART" id="SM00226">
    <property type="entry name" value="LMWPc"/>
    <property type="match status" value="1"/>
</dbReference>
<feature type="active site" evidence="5">
    <location>
        <position position="17"/>
    </location>
</feature>
<evidence type="ECO:0000313" key="8">
    <source>
        <dbReference type="Proteomes" id="UP000320547"/>
    </source>
</evidence>
<dbReference type="InterPro" id="IPR036196">
    <property type="entry name" value="Ptyr_pPase_sf"/>
</dbReference>
<evidence type="ECO:0000256" key="2">
    <source>
        <dbReference type="ARBA" id="ARBA00013064"/>
    </source>
</evidence>
<dbReference type="CDD" id="cd16343">
    <property type="entry name" value="LMWPTP"/>
    <property type="match status" value="1"/>
</dbReference>
<dbReference type="PRINTS" id="PR00719">
    <property type="entry name" value="LMWPTPASE"/>
</dbReference>
<organism evidence="7 8">
    <name type="scientific">Altererythrobacter ishigakiensis</name>
    <dbReference type="NCBI Taxonomy" id="476157"/>
    <lineage>
        <taxon>Bacteria</taxon>
        <taxon>Pseudomonadati</taxon>
        <taxon>Pseudomonadota</taxon>
        <taxon>Alphaproteobacteria</taxon>
        <taxon>Sphingomonadales</taxon>
        <taxon>Erythrobacteraceae</taxon>
        <taxon>Altererythrobacter</taxon>
    </lineage>
</organism>
<comment type="caution">
    <text evidence="7">The sequence shown here is derived from an EMBL/GenBank/DDBJ whole genome shotgun (WGS) entry which is preliminary data.</text>
</comment>
<accession>A0A562UWA1</accession>
<keyword evidence="3" id="KW-0378">Hydrolase</keyword>
<dbReference type="InterPro" id="IPR050438">
    <property type="entry name" value="LMW_PTPase"/>
</dbReference>
<proteinExistence type="inferred from homology"/>
<evidence type="ECO:0000256" key="3">
    <source>
        <dbReference type="ARBA" id="ARBA00022801"/>
    </source>
</evidence>
<evidence type="ECO:0000256" key="4">
    <source>
        <dbReference type="ARBA" id="ARBA00022912"/>
    </source>
</evidence>
<dbReference type="AlphaFoldDB" id="A0A562UWA1"/>
<dbReference type="SUPFAM" id="SSF52788">
    <property type="entry name" value="Phosphotyrosine protein phosphatases I"/>
    <property type="match status" value="1"/>
</dbReference>
<name>A0A562UWA1_9SPHN</name>
<feature type="active site" description="Proton donor" evidence="5">
    <location>
        <position position="126"/>
    </location>
</feature>
<dbReference type="Proteomes" id="UP000320547">
    <property type="component" value="Unassembled WGS sequence"/>
</dbReference>